<evidence type="ECO:0008006" key="4">
    <source>
        <dbReference type="Google" id="ProtNLM"/>
    </source>
</evidence>
<evidence type="ECO:0000313" key="2">
    <source>
        <dbReference type="EMBL" id="OQM76877.1"/>
    </source>
</evidence>
<evidence type="ECO:0000256" key="1">
    <source>
        <dbReference type="SAM" id="Phobius"/>
    </source>
</evidence>
<proteinExistence type="predicted"/>
<comment type="caution">
    <text evidence="2">The sequence shown here is derived from an EMBL/GenBank/DDBJ whole genome shotgun (WGS) entry which is preliminary data.</text>
</comment>
<keyword evidence="3" id="KW-1185">Reference proteome</keyword>
<accession>A0A1V8RUK3</accession>
<feature type="transmembrane region" description="Helical" evidence="1">
    <location>
        <begin position="37"/>
        <end position="59"/>
    </location>
</feature>
<dbReference type="Proteomes" id="UP000191905">
    <property type="component" value="Unassembled WGS sequence"/>
</dbReference>
<dbReference type="RefSeq" id="WP_080918301.1">
    <property type="nucleotide sequence ID" value="NZ_MDET01000004.1"/>
</dbReference>
<name>A0A1V8RUK3_9HYPH</name>
<gene>
    <name evidence="2" type="ORF">BFN67_11815</name>
</gene>
<feature type="transmembrane region" description="Helical" evidence="1">
    <location>
        <begin position="79"/>
        <end position="101"/>
    </location>
</feature>
<keyword evidence="1" id="KW-1133">Transmembrane helix</keyword>
<protein>
    <recommendedName>
        <fullName evidence="4">DNA methyltransferase</fullName>
    </recommendedName>
</protein>
<feature type="transmembrane region" description="Helical" evidence="1">
    <location>
        <begin position="6"/>
        <end position="25"/>
    </location>
</feature>
<keyword evidence="1" id="KW-0812">Transmembrane</keyword>
<evidence type="ECO:0000313" key="3">
    <source>
        <dbReference type="Proteomes" id="UP000191905"/>
    </source>
</evidence>
<reference evidence="2 3" key="1">
    <citation type="journal article" date="2016" name="Int. J. Syst. Evol. Microbiol.">
        <title>Pseudaminobacter manganicus sp. nov., isolated from sludge of a manganese mine.</title>
        <authorList>
            <person name="Li J."/>
            <person name="Huang J."/>
            <person name="Liao S."/>
            <person name="Wang G."/>
        </authorList>
    </citation>
    <scope>NUCLEOTIDE SEQUENCE [LARGE SCALE GENOMIC DNA]</scope>
    <source>
        <strain evidence="2 3">JH-7</strain>
    </source>
</reference>
<dbReference type="STRING" id="1873176.BFN67_11815"/>
<sequence>METLLPIIVQVITGIIGGQAVGAAIKQAAMGQLPKIISGAIGGVGGAAILGSLMSGGAVDAGGVADAVGGLGSSLNLQNIVGGVGGGAILTGIVGAIMSAMKK</sequence>
<dbReference type="EMBL" id="MDET01000004">
    <property type="protein sequence ID" value="OQM76877.1"/>
    <property type="molecule type" value="Genomic_DNA"/>
</dbReference>
<organism evidence="2 3">
    <name type="scientific">Manganibacter manganicus</name>
    <dbReference type="NCBI Taxonomy" id="1873176"/>
    <lineage>
        <taxon>Bacteria</taxon>
        <taxon>Pseudomonadati</taxon>
        <taxon>Pseudomonadota</taxon>
        <taxon>Alphaproteobacteria</taxon>
        <taxon>Hyphomicrobiales</taxon>
        <taxon>Phyllobacteriaceae</taxon>
        <taxon>Manganibacter</taxon>
    </lineage>
</organism>
<keyword evidence="1" id="KW-0472">Membrane</keyword>
<dbReference type="AlphaFoldDB" id="A0A1V8RUK3"/>